<dbReference type="Gene3D" id="3.40.50.2000">
    <property type="entry name" value="Glycogen Phosphorylase B"/>
    <property type="match status" value="2"/>
</dbReference>
<sequence>MKDERILHISDQGFPDPRIERFSHLENKLGFKSYFCGNISKEQDKLSINDKFIQKYYLKQNAKIHLLLPYSYSSYKKEVKKVIDFVKPDIIQAHNFLSGKVCLDLGVPYIYNDHELWEYQVRSRNMQKHKKFLKKIQRKITDNIFLYNVKKWNKRIIKGALSVIVVSDIPEDYLEWNKQIDIIPNFPTKEEIKLVLINIDSKERIRVLLVNKAVEANTAESLRKTFDVLIPFVKEDKIIVDIFGHFPSFLNTEELNLVDYKGMVSHEELSDNLKNYDLGLMEFPENRRKIGMFKFYSPNRIFLFANAGIVPIIHKDMTFLQRIIPISIVVNEEKELIEHLEEILEKRRDFHLLRQALVVLAKKEIIFDNFLEKLEQIYRNYPGKNMN</sequence>
<organism evidence="1">
    <name type="scientific">marine sediment metagenome</name>
    <dbReference type="NCBI Taxonomy" id="412755"/>
    <lineage>
        <taxon>unclassified sequences</taxon>
        <taxon>metagenomes</taxon>
        <taxon>ecological metagenomes</taxon>
    </lineage>
</organism>
<dbReference type="EMBL" id="LAZR01000456">
    <property type="protein sequence ID" value="KKN68202.1"/>
    <property type="molecule type" value="Genomic_DNA"/>
</dbReference>
<evidence type="ECO:0008006" key="2">
    <source>
        <dbReference type="Google" id="ProtNLM"/>
    </source>
</evidence>
<name>A0A0F9T056_9ZZZZ</name>
<proteinExistence type="predicted"/>
<dbReference type="SUPFAM" id="SSF53756">
    <property type="entry name" value="UDP-Glycosyltransferase/glycogen phosphorylase"/>
    <property type="match status" value="1"/>
</dbReference>
<dbReference type="AlphaFoldDB" id="A0A0F9T056"/>
<reference evidence="1" key="1">
    <citation type="journal article" date="2015" name="Nature">
        <title>Complex archaea that bridge the gap between prokaryotes and eukaryotes.</title>
        <authorList>
            <person name="Spang A."/>
            <person name="Saw J.H."/>
            <person name="Jorgensen S.L."/>
            <person name="Zaremba-Niedzwiedzka K."/>
            <person name="Martijn J."/>
            <person name="Lind A.E."/>
            <person name="van Eijk R."/>
            <person name="Schleper C."/>
            <person name="Guy L."/>
            <person name="Ettema T.J."/>
        </authorList>
    </citation>
    <scope>NUCLEOTIDE SEQUENCE</scope>
</reference>
<gene>
    <name evidence="1" type="ORF">LCGC14_0454270</name>
</gene>
<protein>
    <recommendedName>
        <fullName evidence="2">Glycosyltransferase subfamily 4-like N-terminal domain-containing protein</fullName>
    </recommendedName>
</protein>
<evidence type="ECO:0000313" key="1">
    <source>
        <dbReference type="EMBL" id="KKN68202.1"/>
    </source>
</evidence>
<accession>A0A0F9T056</accession>
<comment type="caution">
    <text evidence="1">The sequence shown here is derived from an EMBL/GenBank/DDBJ whole genome shotgun (WGS) entry which is preliminary data.</text>
</comment>